<feature type="compositionally biased region" description="Basic and acidic residues" evidence="1">
    <location>
        <begin position="234"/>
        <end position="245"/>
    </location>
</feature>
<evidence type="ECO:0000313" key="3">
    <source>
        <dbReference type="Proteomes" id="UP001160390"/>
    </source>
</evidence>
<feature type="region of interest" description="Disordered" evidence="1">
    <location>
        <begin position="273"/>
        <end position="319"/>
    </location>
</feature>
<keyword evidence="3" id="KW-1185">Reference proteome</keyword>
<dbReference type="AlphaFoldDB" id="A0AA35Q801"/>
<accession>A0AA35Q801</accession>
<feature type="compositionally biased region" description="Polar residues" evidence="1">
    <location>
        <begin position="156"/>
        <end position="167"/>
    </location>
</feature>
<feature type="region of interest" description="Disordered" evidence="1">
    <location>
        <begin position="482"/>
        <end position="557"/>
    </location>
</feature>
<evidence type="ECO:0000313" key="2">
    <source>
        <dbReference type="EMBL" id="CAI6095160.1"/>
    </source>
</evidence>
<feature type="region of interest" description="Disordered" evidence="1">
    <location>
        <begin position="156"/>
        <end position="255"/>
    </location>
</feature>
<evidence type="ECO:0000256" key="1">
    <source>
        <dbReference type="SAM" id="MobiDB-lite"/>
    </source>
</evidence>
<feature type="compositionally biased region" description="Polar residues" evidence="1">
    <location>
        <begin position="1"/>
        <end position="21"/>
    </location>
</feature>
<feature type="compositionally biased region" description="Polar residues" evidence="1">
    <location>
        <begin position="308"/>
        <end position="319"/>
    </location>
</feature>
<feature type="compositionally biased region" description="Low complexity" evidence="1">
    <location>
        <begin position="283"/>
        <end position="297"/>
    </location>
</feature>
<feature type="compositionally biased region" description="Polar residues" evidence="1">
    <location>
        <begin position="197"/>
        <end position="232"/>
    </location>
</feature>
<feature type="compositionally biased region" description="Polar residues" evidence="1">
    <location>
        <begin position="544"/>
        <end position="557"/>
    </location>
</feature>
<feature type="region of interest" description="Disordered" evidence="1">
    <location>
        <begin position="652"/>
        <end position="671"/>
    </location>
</feature>
<protein>
    <submittedName>
        <fullName evidence="2">Uncharacterized protein</fullName>
    </submittedName>
</protein>
<proteinExistence type="predicted"/>
<feature type="compositionally biased region" description="Polar residues" evidence="1">
    <location>
        <begin position="517"/>
        <end position="535"/>
    </location>
</feature>
<gene>
    <name evidence="2" type="ORF">CCHLO57077_00013214</name>
</gene>
<comment type="caution">
    <text evidence="2">The sequence shown here is derived from an EMBL/GenBank/DDBJ whole genome shotgun (WGS) entry which is preliminary data.</text>
</comment>
<reference evidence="2" key="1">
    <citation type="submission" date="2023-01" db="EMBL/GenBank/DDBJ databases">
        <authorList>
            <person name="Piombo E."/>
        </authorList>
    </citation>
    <scope>NUCLEOTIDE SEQUENCE</scope>
</reference>
<dbReference type="Proteomes" id="UP001160390">
    <property type="component" value="Unassembled WGS sequence"/>
</dbReference>
<feature type="region of interest" description="Disordered" evidence="1">
    <location>
        <begin position="1"/>
        <end position="39"/>
    </location>
</feature>
<organism evidence="2 3">
    <name type="scientific">Clonostachys chloroleuca</name>
    <dbReference type="NCBI Taxonomy" id="1926264"/>
    <lineage>
        <taxon>Eukaryota</taxon>
        <taxon>Fungi</taxon>
        <taxon>Dikarya</taxon>
        <taxon>Ascomycota</taxon>
        <taxon>Pezizomycotina</taxon>
        <taxon>Sordariomycetes</taxon>
        <taxon>Hypocreomycetidae</taxon>
        <taxon>Hypocreales</taxon>
        <taxon>Bionectriaceae</taxon>
        <taxon>Clonostachys</taxon>
    </lineage>
</organism>
<dbReference type="EMBL" id="CABFNP030001262">
    <property type="protein sequence ID" value="CAI6095160.1"/>
    <property type="molecule type" value="Genomic_DNA"/>
</dbReference>
<feature type="compositionally biased region" description="Polar residues" evidence="1">
    <location>
        <begin position="273"/>
        <end position="282"/>
    </location>
</feature>
<sequence length="824" mass="88969">MASFTPSQQSAGQYQGNNSNDLVEAAAPALSIKPSPPQSIDPYRCSLSNEAFGPRSNNHNLQAAVPNYITHPSYPFNSPFIYVPNQPNTSYTQQTTIQRAYPTGQFNHSYGQQAPIQQAYPPNYHLAPSYSYPSNSHLGPTGQAFSLQYQTNYNSSAVTHPQASLRTTAAPPRQPEQHSIQARRLAPQTVLPPARMSNGNNPTMQGQQSVSLATHEQQPTSFAMQRQPTTPARNIDHYSSEEVSPRSKPNKAPQAEDYPDLMEAAQAHLARLSQSVPQTQGISPPTTRSSTNSSIPPLSLAAPEESTAAVTNASTAETTQQFADLTRPQPGNAPSQEHQEPETFAEFWDSLDPSEFDSHNPPVTSGDQQELPVDFPDFLKTNHRAAQTVAGVLSQSSKTLDIPLRSKAVRDVLNSALADPSMVVVSDVLTSVGVMNAAPANQHSSAPPTGVCPRSFFGMDGPLTSLVAPDRSATVRLGQSANAYPREGGSTPHDSLPSPPGAAVSQQVPSPGLLSSPARSTAGITSLSPASTTAVMSPPYPPATINSGNSPEQARPTYMQTNPSHLEPGMRADVAPWEGQPYPDGSYSVRTGSSQSSATAITLVTPPEALRKQARKNSQERKRKYVIVPRILSFFSTVFCFKIWTPSHVSSDTRREEEALRSVTPPESPRMVGEVGFPSVVAATYGNEGESSKRFRTDSGLEPFPSLMGTHQANESRPRGHLFPGYAGNRYPIPPATAYTNIQHTQGSRPHYTNIHRTHEPSPPYMINPQAQETSPPYMLNQETQTAAPAHMINQQTQAARPDPQPTRVDAEMLAAIGPYASLF</sequence>
<name>A0AA35Q801_9HYPO</name>